<dbReference type="PANTHER" id="PTHR31681">
    <property type="entry name" value="C2H2-LIKE ZINC FINGER PROTEIN"/>
    <property type="match status" value="1"/>
</dbReference>
<dbReference type="Pfam" id="PF00644">
    <property type="entry name" value="PARP"/>
    <property type="match status" value="1"/>
</dbReference>
<dbReference type="STRING" id="945553.A0A0D2PG06"/>
<dbReference type="GO" id="GO:0003950">
    <property type="term" value="F:NAD+ poly-ADP-ribosyltransferase activity"/>
    <property type="evidence" value="ECO:0007669"/>
    <property type="project" value="InterPro"/>
</dbReference>
<gene>
    <name evidence="2" type="ORF">HYPSUDRAFT_204955</name>
</gene>
<dbReference type="InterPro" id="IPR012317">
    <property type="entry name" value="Poly(ADP-ribose)pol_cat_dom"/>
</dbReference>
<dbReference type="AlphaFoldDB" id="A0A0D2PG06"/>
<dbReference type="EMBL" id="KN817582">
    <property type="protein sequence ID" value="KJA19045.1"/>
    <property type="molecule type" value="Genomic_DNA"/>
</dbReference>
<dbReference type="PANTHER" id="PTHR31681:SF3">
    <property type="entry name" value="OS04G0690100 PROTEIN"/>
    <property type="match status" value="1"/>
</dbReference>
<dbReference type="Proteomes" id="UP000054270">
    <property type="component" value="Unassembled WGS sequence"/>
</dbReference>
<proteinExistence type="predicted"/>
<feature type="domain" description="PARP catalytic" evidence="1">
    <location>
        <begin position="58"/>
        <end position="197"/>
    </location>
</feature>
<sequence length="223" mass="25205">MLYALSDDRYTVYPQSYSITSVNLLGPEPFEHEIISEKFLKGWLHPDKPTPTIREVFLLGYFTQEGHTYVRNFDNYYNSVGNMKMLFHGTRYECRIGTGAYKNACASETCNLCKIIKGSYSMEWTKGRGMFGPGIYTTEVSSKADDYVDNASASKNDRIMIVNQVALGRSKIMYEASRNMQAAPPMYDSVTAATYSQGGKVRYHEAIVYQEEAICPIAIVVYS</sequence>
<evidence type="ECO:0000313" key="2">
    <source>
        <dbReference type="EMBL" id="KJA19045.1"/>
    </source>
</evidence>
<protein>
    <recommendedName>
        <fullName evidence="1">PARP catalytic domain-containing protein</fullName>
    </recommendedName>
</protein>
<reference evidence="3" key="1">
    <citation type="submission" date="2014-04" db="EMBL/GenBank/DDBJ databases">
        <title>Evolutionary Origins and Diversification of the Mycorrhizal Mutualists.</title>
        <authorList>
            <consortium name="DOE Joint Genome Institute"/>
            <consortium name="Mycorrhizal Genomics Consortium"/>
            <person name="Kohler A."/>
            <person name="Kuo A."/>
            <person name="Nagy L.G."/>
            <person name="Floudas D."/>
            <person name="Copeland A."/>
            <person name="Barry K.W."/>
            <person name="Cichocki N."/>
            <person name="Veneault-Fourrey C."/>
            <person name="LaButti K."/>
            <person name="Lindquist E.A."/>
            <person name="Lipzen A."/>
            <person name="Lundell T."/>
            <person name="Morin E."/>
            <person name="Murat C."/>
            <person name="Riley R."/>
            <person name="Ohm R."/>
            <person name="Sun H."/>
            <person name="Tunlid A."/>
            <person name="Henrissat B."/>
            <person name="Grigoriev I.V."/>
            <person name="Hibbett D.S."/>
            <person name="Martin F."/>
        </authorList>
    </citation>
    <scope>NUCLEOTIDE SEQUENCE [LARGE SCALE GENOMIC DNA]</scope>
    <source>
        <strain evidence="3">FD-334 SS-4</strain>
    </source>
</reference>
<dbReference type="SUPFAM" id="SSF56399">
    <property type="entry name" value="ADP-ribosylation"/>
    <property type="match status" value="1"/>
</dbReference>
<accession>A0A0D2PG06</accession>
<organism evidence="2 3">
    <name type="scientific">Hypholoma sublateritium (strain FD-334 SS-4)</name>
    <dbReference type="NCBI Taxonomy" id="945553"/>
    <lineage>
        <taxon>Eukaryota</taxon>
        <taxon>Fungi</taxon>
        <taxon>Dikarya</taxon>
        <taxon>Basidiomycota</taxon>
        <taxon>Agaricomycotina</taxon>
        <taxon>Agaricomycetes</taxon>
        <taxon>Agaricomycetidae</taxon>
        <taxon>Agaricales</taxon>
        <taxon>Agaricineae</taxon>
        <taxon>Strophariaceae</taxon>
        <taxon>Hypholoma</taxon>
    </lineage>
</organism>
<dbReference type="OMA" id="VEAAKWH"/>
<keyword evidence="3" id="KW-1185">Reference proteome</keyword>
<dbReference type="Gene3D" id="3.90.228.10">
    <property type="match status" value="1"/>
</dbReference>
<name>A0A0D2PG06_HYPSF</name>
<dbReference type="OrthoDB" id="9514740at2759"/>
<evidence type="ECO:0000259" key="1">
    <source>
        <dbReference type="Pfam" id="PF00644"/>
    </source>
</evidence>
<evidence type="ECO:0000313" key="3">
    <source>
        <dbReference type="Proteomes" id="UP000054270"/>
    </source>
</evidence>